<organism evidence="1 2">
    <name type="scientific">Marasmius oreades</name>
    <name type="common">fairy-ring Marasmius</name>
    <dbReference type="NCBI Taxonomy" id="181124"/>
    <lineage>
        <taxon>Eukaryota</taxon>
        <taxon>Fungi</taxon>
        <taxon>Dikarya</taxon>
        <taxon>Basidiomycota</taxon>
        <taxon>Agaricomycotina</taxon>
        <taxon>Agaricomycetes</taxon>
        <taxon>Agaricomycetidae</taxon>
        <taxon>Agaricales</taxon>
        <taxon>Marasmiineae</taxon>
        <taxon>Marasmiaceae</taxon>
        <taxon>Marasmius</taxon>
    </lineage>
</organism>
<keyword evidence="2" id="KW-1185">Reference proteome</keyword>
<dbReference type="KEGG" id="more:E1B28_009403"/>
<sequence length="127" mass="14734">MSSNLRTEPRLNTLQSQMKMPQELLLEQKVKRLLAAIDQVMERQAISRSTAVVTTKAAPKKRNQGSWAIPKHVCPKWEYAVDWNIQNPHGTMTEFEKEWKTMSQDKEKVMVYQARMDDKLGKNCQAT</sequence>
<comment type="caution">
    <text evidence="1">The sequence shown here is derived from an EMBL/GenBank/DDBJ whole genome shotgun (WGS) entry which is preliminary data.</text>
</comment>
<gene>
    <name evidence="1" type="ORF">E1B28_009403</name>
</gene>
<reference evidence="1" key="1">
    <citation type="journal article" date="2021" name="Genome Biol. Evol.">
        <title>The assembled and annotated genome of the fairy-ring fungus Marasmius oreades.</title>
        <authorList>
            <person name="Hiltunen M."/>
            <person name="Ament-Velasquez S.L."/>
            <person name="Johannesson H."/>
        </authorList>
    </citation>
    <scope>NUCLEOTIDE SEQUENCE</scope>
    <source>
        <strain evidence="1">03SP1</strain>
    </source>
</reference>
<dbReference type="GeneID" id="66078479"/>
<dbReference type="AlphaFoldDB" id="A0A9P7S219"/>
<accession>A0A9P7S219</accession>
<dbReference type="RefSeq" id="XP_043009588.1">
    <property type="nucleotide sequence ID" value="XM_043154297.1"/>
</dbReference>
<evidence type="ECO:0000313" key="1">
    <source>
        <dbReference type="EMBL" id="KAG7093118.1"/>
    </source>
</evidence>
<protein>
    <submittedName>
        <fullName evidence="1">Uncharacterized protein</fullName>
    </submittedName>
</protein>
<dbReference type="Proteomes" id="UP001049176">
    <property type="component" value="Chromosome 5"/>
</dbReference>
<evidence type="ECO:0000313" key="2">
    <source>
        <dbReference type="Proteomes" id="UP001049176"/>
    </source>
</evidence>
<proteinExistence type="predicted"/>
<name>A0A9P7S219_9AGAR</name>
<dbReference type="EMBL" id="CM032185">
    <property type="protein sequence ID" value="KAG7093118.1"/>
    <property type="molecule type" value="Genomic_DNA"/>
</dbReference>